<sequence length="25" mass="3041">FYTIIYFSTKVVSSMNIVYIKKTMY</sequence>
<evidence type="ECO:0000313" key="2">
    <source>
        <dbReference type="Proteomes" id="UP000198870"/>
    </source>
</evidence>
<dbReference type="AlphaFoldDB" id="A0A1G5JR52"/>
<proteinExistence type="predicted"/>
<dbReference type="Proteomes" id="UP000198870">
    <property type="component" value="Unassembled WGS sequence"/>
</dbReference>
<dbReference type="EMBL" id="FMUX01000040">
    <property type="protein sequence ID" value="SCY90604.1"/>
    <property type="molecule type" value="Genomic_DNA"/>
</dbReference>
<gene>
    <name evidence="1" type="ORF">SAMN05216233_14013</name>
</gene>
<organism evidence="1 2">
    <name type="scientific">Desulfoluna spongiiphila</name>
    <dbReference type="NCBI Taxonomy" id="419481"/>
    <lineage>
        <taxon>Bacteria</taxon>
        <taxon>Pseudomonadati</taxon>
        <taxon>Thermodesulfobacteriota</taxon>
        <taxon>Desulfobacteria</taxon>
        <taxon>Desulfobacterales</taxon>
        <taxon>Desulfolunaceae</taxon>
        <taxon>Desulfoluna</taxon>
    </lineage>
</organism>
<feature type="non-terminal residue" evidence="1">
    <location>
        <position position="1"/>
    </location>
</feature>
<keyword evidence="2" id="KW-1185">Reference proteome</keyword>
<accession>A0A1G5JR52</accession>
<reference evidence="1 2" key="1">
    <citation type="submission" date="2016-10" db="EMBL/GenBank/DDBJ databases">
        <authorList>
            <person name="de Groot N.N."/>
        </authorList>
    </citation>
    <scope>NUCLEOTIDE SEQUENCE [LARGE SCALE GENOMIC DNA]</scope>
    <source>
        <strain evidence="1 2">AA1</strain>
    </source>
</reference>
<evidence type="ECO:0000313" key="1">
    <source>
        <dbReference type="EMBL" id="SCY90604.1"/>
    </source>
</evidence>
<protein>
    <submittedName>
        <fullName evidence="1">Uncharacterized protein</fullName>
    </submittedName>
</protein>
<name>A0A1G5JR52_9BACT</name>